<dbReference type="Proteomes" id="UP001353858">
    <property type="component" value="Unassembled WGS sequence"/>
</dbReference>
<feature type="region of interest" description="Disordered" evidence="2">
    <location>
        <begin position="1"/>
        <end position="68"/>
    </location>
</feature>
<feature type="coiled-coil region" evidence="1">
    <location>
        <begin position="448"/>
        <end position="475"/>
    </location>
</feature>
<gene>
    <name evidence="3" type="ORF">RN001_003578</name>
</gene>
<evidence type="ECO:0000256" key="2">
    <source>
        <dbReference type="SAM" id="MobiDB-lite"/>
    </source>
</evidence>
<feature type="compositionally biased region" description="Basic and acidic residues" evidence="2">
    <location>
        <begin position="496"/>
        <end position="511"/>
    </location>
</feature>
<keyword evidence="4" id="KW-1185">Reference proteome</keyword>
<keyword evidence="1" id="KW-0175">Coiled coil</keyword>
<dbReference type="EMBL" id="JARPUR010000001">
    <property type="protein sequence ID" value="KAK4887307.1"/>
    <property type="molecule type" value="Genomic_DNA"/>
</dbReference>
<reference evidence="4" key="1">
    <citation type="submission" date="2023-01" db="EMBL/GenBank/DDBJ databases">
        <title>Key to firefly adult light organ development and bioluminescence: homeobox transcription factors regulate luciferase expression and transportation to peroxisome.</title>
        <authorList>
            <person name="Fu X."/>
        </authorList>
    </citation>
    <scope>NUCLEOTIDE SEQUENCE [LARGE SCALE GENOMIC DNA]</scope>
</reference>
<dbReference type="AlphaFoldDB" id="A0AAN7PIJ4"/>
<accession>A0AAN7PIJ4</accession>
<feature type="region of interest" description="Disordered" evidence="2">
    <location>
        <begin position="496"/>
        <end position="519"/>
    </location>
</feature>
<comment type="caution">
    <text evidence="3">The sequence shown here is derived from an EMBL/GenBank/DDBJ whole genome shotgun (WGS) entry which is preliminary data.</text>
</comment>
<evidence type="ECO:0000313" key="3">
    <source>
        <dbReference type="EMBL" id="KAK4887307.1"/>
    </source>
</evidence>
<organism evidence="3 4">
    <name type="scientific">Aquatica leii</name>
    <dbReference type="NCBI Taxonomy" id="1421715"/>
    <lineage>
        <taxon>Eukaryota</taxon>
        <taxon>Metazoa</taxon>
        <taxon>Ecdysozoa</taxon>
        <taxon>Arthropoda</taxon>
        <taxon>Hexapoda</taxon>
        <taxon>Insecta</taxon>
        <taxon>Pterygota</taxon>
        <taxon>Neoptera</taxon>
        <taxon>Endopterygota</taxon>
        <taxon>Coleoptera</taxon>
        <taxon>Polyphaga</taxon>
        <taxon>Elateriformia</taxon>
        <taxon>Elateroidea</taxon>
        <taxon>Lampyridae</taxon>
        <taxon>Luciolinae</taxon>
        <taxon>Aquatica</taxon>
    </lineage>
</organism>
<evidence type="ECO:0000256" key="1">
    <source>
        <dbReference type="SAM" id="Coils"/>
    </source>
</evidence>
<proteinExistence type="predicted"/>
<name>A0AAN7PIJ4_9COLE</name>
<feature type="region of interest" description="Disordered" evidence="2">
    <location>
        <begin position="297"/>
        <end position="319"/>
    </location>
</feature>
<evidence type="ECO:0000313" key="4">
    <source>
        <dbReference type="Proteomes" id="UP001353858"/>
    </source>
</evidence>
<feature type="compositionally biased region" description="Low complexity" evidence="2">
    <location>
        <begin position="304"/>
        <end position="314"/>
    </location>
</feature>
<protein>
    <submittedName>
        <fullName evidence="3">Uncharacterized protein</fullName>
    </submittedName>
</protein>
<sequence>MRYGDDTEPKRKRRVKVDVQPGMSISVEDLNYSQNDKNTDKSSINKTKSSKKQVAEPISSDEDSSLESNDIVYMESDDDGDFEDFWQQLIEDQMYDRLYDQEDNVTEFDEINPELSNTANQTEPEKQCEEGLSITTNDFVLVRFETLKKKGNAKNYIGQIITMNPSDVEVNFLRNKNLKIKLILEENAVYDITVNGNDIDSADEGKAAEYRNFIKKDQLSRSITVQCINDSQKLALPSNYSTWVTFIENTENLTLYMVKSRLREFEEKKNGNSELDKFGRQQTTTAFYSVQGQKCNTRTPFRENNQNNSRSYNNVPQFSYQNRDNYNHRGLMETNHEGKSFSHNSRGAYNNRAYNGGASFRGEFYSKGLSNYNRDETKDLKHHTVLSSKKNILNATVAIKNINGYRTIGIKLDDEVKKEYFDEFGNFCYQDFPLEEYIPMSNPNPKSIELLQLELEEQIENLEQQLKLNSNQQTKRKACSNCANLGFPNPFHLSSDCRSKQTTREKVKPNKAEPSANMTDMEILNVDLN</sequence>